<accession>A0A0W8E9K5</accession>
<comment type="caution">
    <text evidence="4">The sequence shown here is derived from an EMBL/GenBank/DDBJ whole genome shotgun (WGS) entry which is preliminary data.</text>
</comment>
<dbReference type="GO" id="GO:0005829">
    <property type="term" value="C:cytosol"/>
    <property type="evidence" value="ECO:0007669"/>
    <property type="project" value="TreeGrafter"/>
</dbReference>
<dbReference type="SUPFAM" id="SSF52540">
    <property type="entry name" value="P-loop containing nucleoside triphosphate hydrolases"/>
    <property type="match status" value="2"/>
</dbReference>
<dbReference type="EMBL" id="LNQE01001830">
    <property type="protein sequence ID" value="KUG05094.1"/>
    <property type="molecule type" value="Genomic_DNA"/>
</dbReference>
<name>A0A0W8E9K5_9ZZZZ</name>
<proteinExistence type="predicted"/>
<dbReference type="GO" id="GO:0003677">
    <property type="term" value="F:DNA binding"/>
    <property type="evidence" value="ECO:0007669"/>
    <property type="project" value="InterPro"/>
</dbReference>
<evidence type="ECO:0000256" key="1">
    <source>
        <dbReference type="SAM" id="Coils"/>
    </source>
</evidence>
<gene>
    <name evidence="4" type="ORF">ASZ90_017477</name>
</gene>
<feature type="domain" description="Helicase ATP-binding" evidence="3">
    <location>
        <begin position="461"/>
        <end position="628"/>
    </location>
</feature>
<feature type="coiled-coil region" evidence="1">
    <location>
        <begin position="3"/>
        <end position="37"/>
    </location>
</feature>
<dbReference type="Pfam" id="PF04851">
    <property type="entry name" value="ResIII"/>
    <property type="match status" value="1"/>
</dbReference>
<dbReference type="Pfam" id="PF13091">
    <property type="entry name" value="PLDc_2"/>
    <property type="match status" value="1"/>
</dbReference>
<dbReference type="InterPro" id="IPR006935">
    <property type="entry name" value="Helicase/UvrB_N"/>
</dbReference>
<evidence type="ECO:0008006" key="5">
    <source>
        <dbReference type="Google" id="ProtNLM"/>
    </source>
</evidence>
<keyword evidence="1" id="KW-0175">Coiled coil</keyword>
<evidence type="ECO:0000313" key="4">
    <source>
        <dbReference type="EMBL" id="KUG05094.1"/>
    </source>
</evidence>
<dbReference type="InterPro" id="IPR054347">
    <property type="entry name" value="TOTE_primase"/>
</dbReference>
<dbReference type="InterPro" id="IPR027417">
    <property type="entry name" value="P-loop_NTPase"/>
</dbReference>
<feature type="domain" description="PLD phosphodiesterase" evidence="2">
    <location>
        <begin position="927"/>
        <end position="950"/>
    </location>
</feature>
<dbReference type="CDD" id="cd18785">
    <property type="entry name" value="SF2_C"/>
    <property type="match status" value="1"/>
</dbReference>
<dbReference type="InterPro" id="IPR001736">
    <property type="entry name" value="PLipase_D/transphosphatidylase"/>
</dbReference>
<dbReference type="PANTHER" id="PTHR47396:SF1">
    <property type="entry name" value="ATP-DEPENDENT HELICASE IRC3-RELATED"/>
    <property type="match status" value="1"/>
</dbReference>
<dbReference type="InterPro" id="IPR025202">
    <property type="entry name" value="PLD-like_dom"/>
</dbReference>
<dbReference type="CDD" id="cd17926">
    <property type="entry name" value="DEXHc_RE"/>
    <property type="match status" value="1"/>
</dbReference>
<evidence type="ECO:0000259" key="3">
    <source>
        <dbReference type="PROSITE" id="PS51192"/>
    </source>
</evidence>
<dbReference type="CDD" id="cd09126">
    <property type="entry name" value="PLDc_C_DEXD_like"/>
    <property type="match status" value="1"/>
</dbReference>
<organism evidence="4">
    <name type="scientific">hydrocarbon metagenome</name>
    <dbReference type="NCBI Taxonomy" id="938273"/>
    <lineage>
        <taxon>unclassified sequences</taxon>
        <taxon>metagenomes</taxon>
        <taxon>ecological metagenomes</taxon>
    </lineage>
</organism>
<dbReference type="Gene3D" id="3.40.50.300">
    <property type="entry name" value="P-loop containing nucleotide triphosphate hydrolases"/>
    <property type="match status" value="2"/>
</dbReference>
<evidence type="ECO:0000259" key="2">
    <source>
        <dbReference type="PROSITE" id="PS50035"/>
    </source>
</evidence>
<dbReference type="SMART" id="SM00487">
    <property type="entry name" value="DEXDc"/>
    <property type="match status" value="1"/>
</dbReference>
<protein>
    <recommendedName>
        <fullName evidence="5">Helicase</fullName>
    </recommendedName>
</protein>
<dbReference type="Gene3D" id="3.30.870.10">
    <property type="entry name" value="Endonuclease Chain A"/>
    <property type="match status" value="1"/>
</dbReference>
<dbReference type="AlphaFoldDB" id="A0A0W8E9K5"/>
<sequence>MKYEKLLEKYQALLIENNNLKKEIEELEERLDSGKTQPYREDFQAVFDFNSMDSPESESIDQGLSDYLLFSGINYFSEPTEKIRLFMSLFKGRDDVYAKRWESKKKEQAGYSPVCLNEWKSGVCSKPKIKCVDCTQKDYAVLDEKVIEEHLRGNIVVGIYPMCLDETCYFLAIDFDEEGWQKDISVLREVCMEFNIPIVVERSRSGKGAHMWFFFENQISASLARRFGSALLTYSMGKRHEITFKSYDRFFPNQDTMPKGGLGNLIALPLQKLARRGNNSVFIDEKLEPFEDQWGFLSTIEKLSEDDIEMLIIQLCHGNELGVLKKDDEDGAAPWETSRVKLAKNDFPKDIKIIKANMLYFDKSGVSQRALNQLKRLAAFKNPEFFKAQAMRLPTYDKPRVISCADETREYLCLPRGCEADLLAILNNLGVDANWIDKTNSGRNIDVEFNGSLRDEQPLAINELLKYDNGVLSGTTAFGKTVVAIKLIAERKVNTLILVDKVNLVSQWKKRLTEFLSINESLPKTSEEKKRGRKKNKNVIGQIGAGKDNLSGIIDIAIMQSLNRMGEVKECVKNYGMVIVDECHHISAFSFEQILKNANAKCIYGLTATPTRKDGHHPIIFMQCGPIRYRDDAKKQAEKRPFEHYIVPRFTPLRVPLDKNARDLSIQELYSEIVANEMRNQLIVDDVVKSFESGKNCIVLTERTAHVELLVKKLGEKIPDVIALTGGMGTKQTREMLTKIAETPADKQLTLVATGKYIGEGFDEPRLDTLFLAMPISWKGTLQQYAGRLHRLYENKNEVQIYDYVDIHVRMLERMYHKRLTGYASIGYKAKGESIATESVDIIFDKSNFWPVYKNDIMNVTREIIIVSPFVARKRTLQMLQYLGTALGNKVRVIVMTRPAEDFKDKDRTALEDVLDLLKSAGISVILKSNIHQKFAVIDQRIVWYGSINLLSFGSAEESIMRLNSPNIAYELMKSIDKV</sequence>
<reference evidence="4" key="1">
    <citation type="journal article" date="2015" name="Proc. Natl. Acad. Sci. U.S.A.">
        <title>Networks of energetic and metabolic interactions define dynamics in microbial communities.</title>
        <authorList>
            <person name="Embree M."/>
            <person name="Liu J.K."/>
            <person name="Al-Bassam M.M."/>
            <person name="Zengler K."/>
        </authorList>
    </citation>
    <scope>NUCLEOTIDE SEQUENCE</scope>
</reference>
<dbReference type="InterPro" id="IPR050742">
    <property type="entry name" value="Helicase_Restrict-Modif_Enz"/>
</dbReference>
<dbReference type="GO" id="GO:0016787">
    <property type="term" value="F:hydrolase activity"/>
    <property type="evidence" value="ECO:0007669"/>
    <property type="project" value="InterPro"/>
</dbReference>
<dbReference type="PANTHER" id="PTHR47396">
    <property type="entry name" value="TYPE I RESTRICTION ENZYME ECOKI R PROTEIN"/>
    <property type="match status" value="1"/>
</dbReference>
<dbReference type="GO" id="GO:0005524">
    <property type="term" value="F:ATP binding"/>
    <property type="evidence" value="ECO:0007669"/>
    <property type="project" value="InterPro"/>
</dbReference>
<dbReference type="PROSITE" id="PS50035">
    <property type="entry name" value="PLD"/>
    <property type="match status" value="1"/>
</dbReference>
<dbReference type="PROSITE" id="PS51192">
    <property type="entry name" value="HELICASE_ATP_BIND_1"/>
    <property type="match status" value="1"/>
</dbReference>
<dbReference type="InterPro" id="IPR014001">
    <property type="entry name" value="Helicase_ATP-bd"/>
</dbReference>
<dbReference type="SUPFAM" id="SSF56024">
    <property type="entry name" value="Phospholipase D/nuclease"/>
    <property type="match status" value="1"/>
</dbReference>
<dbReference type="Pfam" id="PF22548">
    <property type="entry name" value="AEP-TOTE"/>
    <property type="match status" value="1"/>
</dbReference>